<dbReference type="Proteomes" id="UP000248423">
    <property type="component" value="Unassembled WGS sequence"/>
</dbReference>
<reference evidence="2 3" key="1">
    <citation type="submission" date="2018-02" db="EMBL/GenBank/DDBJ databases">
        <title>The genomes of Aspergillus section Nigri reveals drivers in fungal speciation.</title>
        <authorList>
            <consortium name="DOE Joint Genome Institute"/>
            <person name="Vesth T.C."/>
            <person name="Nybo J."/>
            <person name="Theobald S."/>
            <person name="Brandl J."/>
            <person name="Frisvad J.C."/>
            <person name="Nielsen K.F."/>
            <person name="Lyhne E.K."/>
            <person name="Kogle M.E."/>
            <person name="Kuo A."/>
            <person name="Riley R."/>
            <person name="Clum A."/>
            <person name="Nolan M."/>
            <person name="Lipzen A."/>
            <person name="Salamov A."/>
            <person name="Henrissat B."/>
            <person name="Wiebenga A."/>
            <person name="De vries R.P."/>
            <person name="Grigoriev I.V."/>
            <person name="Mortensen U.H."/>
            <person name="Andersen M.R."/>
            <person name="Baker S.E."/>
        </authorList>
    </citation>
    <scope>NUCLEOTIDE SEQUENCE [LARGE SCALE GENOMIC DNA]</scope>
    <source>
        <strain evidence="2 3">CBS 121057</strain>
    </source>
</reference>
<proteinExistence type="predicted"/>
<evidence type="ECO:0000313" key="3">
    <source>
        <dbReference type="Proteomes" id="UP000248423"/>
    </source>
</evidence>
<feature type="region of interest" description="Disordered" evidence="1">
    <location>
        <begin position="88"/>
        <end position="122"/>
    </location>
</feature>
<keyword evidence="3" id="KW-1185">Reference proteome</keyword>
<feature type="region of interest" description="Disordered" evidence="1">
    <location>
        <begin position="299"/>
        <end position="393"/>
    </location>
</feature>
<protein>
    <submittedName>
        <fullName evidence="2">Uncharacterized protein</fullName>
    </submittedName>
</protein>
<dbReference type="EMBL" id="KZ826393">
    <property type="protein sequence ID" value="PYI02502.1"/>
    <property type="molecule type" value="Genomic_DNA"/>
</dbReference>
<dbReference type="OrthoDB" id="10574956at2759"/>
<sequence length="393" mass="42266">MPAVHSATGQWYERLKQFFEEQQGPDGHIEQDGFKHGELQLDVETGISSRDISRRYIEYLSTLDWDFVAISGRIHQQNVASQSRGTLYTIQDGPDTTQESPSTTQTTGRTTPPWNARNIPTGPTDLPYDTITLSHRNHGQFLIFIVGEALPNHINEFDLNLCLFQKLKSNETRRDKSSEISSYGAVLNGEIVSFWKTVDPGVESSVALLQGPDEQFFFHQEIDGEGIRGVMNQIRVDLGFQVRGGELVGVRAGGEGIRVGSAATQGGLASRLFDDPNDPADCLGEFAGLSIGEGPLPIRTRPGGARDGAANCPVESVGSGNGIGEKREDGSADVVDDTESDAANGVTNNAPNRSANNATNNGFNGIIRRIPNGASSDDTGNEADVDETSASSD</sequence>
<feature type="compositionally biased region" description="Low complexity" evidence="1">
    <location>
        <begin position="96"/>
        <end position="111"/>
    </location>
</feature>
<evidence type="ECO:0000313" key="2">
    <source>
        <dbReference type="EMBL" id="PYI02502.1"/>
    </source>
</evidence>
<organism evidence="2 3">
    <name type="scientific">Aspergillus sclerotiicarbonarius (strain CBS 121057 / IBT 28362)</name>
    <dbReference type="NCBI Taxonomy" id="1448318"/>
    <lineage>
        <taxon>Eukaryota</taxon>
        <taxon>Fungi</taxon>
        <taxon>Dikarya</taxon>
        <taxon>Ascomycota</taxon>
        <taxon>Pezizomycotina</taxon>
        <taxon>Eurotiomycetes</taxon>
        <taxon>Eurotiomycetidae</taxon>
        <taxon>Eurotiales</taxon>
        <taxon>Aspergillaceae</taxon>
        <taxon>Aspergillus</taxon>
        <taxon>Aspergillus subgen. Circumdati</taxon>
    </lineage>
</organism>
<dbReference type="AlphaFoldDB" id="A0A319DXH0"/>
<accession>A0A319DXH0</accession>
<gene>
    <name evidence="2" type="ORF">BO78DRAFT_422430</name>
</gene>
<feature type="compositionally biased region" description="Polar residues" evidence="1">
    <location>
        <begin position="345"/>
        <end position="363"/>
    </location>
</feature>
<dbReference type="VEuPathDB" id="FungiDB:BO78DRAFT_422430"/>
<evidence type="ECO:0000256" key="1">
    <source>
        <dbReference type="SAM" id="MobiDB-lite"/>
    </source>
</evidence>
<name>A0A319DXH0_ASPSB</name>